<comment type="subcellular location">
    <subcellularLocation>
        <location evidence="1">Secreted</location>
    </subcellularLocation>
</comment>
<keyword evidence="3" id="KW-0575">Peroxidase</keyword>
<dbReference type="EMBL" id="LRGB01001253">
    <property type="protein sequence ID" value="KZS13260.1"/>
    <property type="molecule type" value="Genomic_DNA"/>
</dbReference>
<dbReference type="GO" id="GO:0004601">
    <property type="term" value="F:peroxidase activity"/>
    <property type="evidence" value="ECO:0007669"/>
    <property type="project" value="UniProtKB-KW"/>
</dbReference>
<dbReference type="SUPFAM" id="SSF48113">
    <property type="entry name" value="Heme-dependent peroxidases"/>
    <property type="match status" value="1"/>
</dbReference>
<protein>
    <submittedName>
        <fullName evidence="7">Putative Peroxinectin</fullName>
    </submittedName>
</protein>
<evidence type="ECO:0000256" key="5">
    <source>
        <dbReference type="ARBA" id="ARBA00023180"/>
    </source>
</evidence>
<keyword evidence="6" id="KW-0479">Metal-binding</keyword>
<accession>A0A164WH71</accession>
<dbReference type="GO" id="GO:0046872">
    <property type="term" value="F:metal ion binding"/>
    <property type="evidence" value="ECO:0007669"/>
    <property type="project" value="UniProtKB-KW"/>
</dbReference>
<keyword evidence="8" id="KW-1185">Reference proteome</keyword>
<dbReference type="AlphaFoldDB" id="A0A164WH71"/>
<keyword evidence="3" id="KW-0560">Oxidoreductase</keyword>
<dbReference type="GO" id="GO:0006979">
    <property type="term" value="P:response to oxidative stress"/>
    <property type="evidence" value="ECO:0007669"/>
    <property type="project" value="InterPro"/>
</dbReference>
<dbReference type="PROSITE" id="PS50292">
    <property type="entry name" value="PEROXIDASE_3"/>
    <property type="match status" value="1"/>
</dbReference>
<keyword evidence="5" id="KW-0325">Glycoprotein</keyword>
<dbReference type="Pfam" id="PF03098">
    <property type="entry name" value="An_peroxidase"/>
    <property type="match status" value="1"/>
</dbReference>
<dbReference type="Gene3D" id="1.10.640.10">
    <property type="entry name" value="Haem peroxidase domain superfamily, animal type"/>
    <property type="match status" value="1"/>
</dbReference>
<dbReference type="Proteomes" id="UP000076858">
    <property type="component" value="Unassembled WGS sequence"/>
</dbReference>
<organism evidence="7 8">
    <name type="scientific">Daphnia magna</name>
    <dbReference type="NCBI Taxonomy" id="35525"/>
    <lineage>
        <taxon>Eukaryota</taxon>
        <taxon>Metazoa</taxon>
        <taxon>Ecdysozoa</taxon>
        <taxon>Arthropoda</taxon>
        <taxon>Crustacea</taxon>
        <taxon>Branchiopoda</taxon>
        <taxon>Diplostraca</taxon>
        <taxon>Cladocera</taxon>
        <taxon>Anomopoda</taxon>
        <taxon>Daphniidae</taxon>
        <taxon>Daphnia</taxon>
    </lineage>
</organism>
<dbReference type="PANTHER" id="PTHR11475">
    <property type="entry name" value="OXIDASE/PEROXIDASE"/>
    <property type="match status" value="1"/>
</dbReference>
<dbReference type="SUPFAM" id="SSF57414">
    <property type="entry name" value="Hairpin loop containing domain-like"/>
    <property type="match status" value="1"/>
</dbReference>
<dbReference type="CDD" id="cd09823">
    <property type="entry name" value="peroxinectin_like"/>
    <property type="match status" value="1"/>
</dbReference>
<dbReference type="OrthoDB" id="823504at2759"/>
<dbReference type="InterPro" id="IPR010255">
    <property type="entry name" value="Haem_peroxidase_sf"/>
</dbReference>
<evidence type="ECO:0000313" key="8">
    <source>
        <dbReference type="Proteomes" id="UP000076858"/>
    </source>
</evidence>
<dbReference type="InterPro" id="IPR037120">
    <property type="entry name" value="Haem_peroxidase_sf_animal"/>
</dbReference>
<feature type="binding site" description="axial binding residue" evidence="6">
    <location>
        <position position="665"/>
    </location>
    <ligand>
        <name>heme b</name>
        <dbReference type="ChEBI" id="CHEBI:60344"/>
    </ligand>
    <ligandPart>
        <name>Fe</name>
        <dbReference type="ChEBI" id="CHEBI:18248"/>
    </ligandPart>
</feature>
<dbReference type="GO" id="GO:0020037">
    <property type="term" value="F:heme binding"/>
    <property type="evidence" value="ECO:0007669"/>
    <property type="project" value="InterPro"/>
</dbReference>
<dbReference type="STRING" id="35525.A0A164WH71"/>
<dbReference type="GO" id="GO:0005576">
    <property type="term" value="C:extracellular region"/>
    <property type="evidence" value="ECO:0007669"/>
    <property type="project" value="UniProtKB-SubCell"/>
</dbReference>
<dbReference type="FunFam" id="1.10.640.10:FF:000003">
    <property type="entry name" value="chorion peroxidase"/>
    <property type="match status" value="1"/>
</dbReference>
<dbReference type="PRINTS" id="PR00457">
    <property type="entry name" value="ANPEROXIDASE"/>
</dbReference>
<sequence length="991" mass="111055">MADKLRPNMVISLAIMPIAIRVPGGKLKVVKGANKKSPPLKKNFPTDAMHSWWLISVLAIGVLFDVDATQNCPHHQKATLYEDNPSGYLYKLPTYAEQPAVASSARFNHRLTGGYKRLGYDTQKNDCRSIGGLKSQCRPAKDCAIWYDDVRTIPGNTCVLANGIGHGICCPDLPINRGDAASLFETSRPCKKGVKLDARFERIEQGWVNEAYRAGRLFMESMMESERRLAENEITVRRNSSRYMHSTIFFQSKENSVKIGNSSLYAVFAAQQLVKRYRVKAEQAACILNRYHVKEAGIYNECPFYPECNQEMVTSPYRTITGVCNNVHPPGSVPWGVPNTRYQRALAPEYADGVWEPRRAKNGDQLPPPRLLSLSLIRDVYVPSESDTTWVMQFGQFVDHDMLETAESKLGDGSAVPCCTDGGDFLSEENLSHGKCIPITIPEDDPFYSRFGQRCMEFARSAPACRENGRLGYVDQMNQNTHFLDLSAVYGSDEQLARDLRTFKNGALNVTRVKGKGKHCIMDLPPPDDVGPEISTCALSKAVSGIDPPPEVRCFKAGDNRINVTPYMVASQTVIARQHNRIAEQLAAMNAHWDDERVFQESRRISVAQWQHIVYNEYVPVLCGREKMQQLGLLPLRYGFSTDYDARVNPSILNEFAAAAFRYGHSLVPGKQSLINQEGVNEKDLLLRQHFFKTQEAYPPGNIDKLLIAMATIPGQTVDNVFTEEVTNHLFEEEGKGFGMDLVSLNIQRGRDQGLPGYNEYRLLCGLPRAKHFSDLLDVLSPEIVEKFELLYANVDDIDLYIAGISERPAPGALVGPTFQCIIADQFARLKRGDRYFYDLAGQAGSFTEDQLNEIRKTSYARLICDNSHVQSTQPLIFKSISDANPIVDCNCLASIPRMSLLPWKEVDSTSWNIGQDGVKWFPDCDYVGYEIAYVENLGEAEKCARKCIDTVGCNAFRANGSWCTLKAIPKWLQRTRLTGGICGLLPEKFF</sequence>
<reference evidence="7 8" key="1">
    <citation type="submission" date="2016-03" db="EMBL/GenBank/DDBJ databases">
        <title>EvidentialGene: Evidence-directed Construction of Genes on Genomes.</title>
        <authorList>
            <person name="Gilbert D.G."/>
            <person name="Choi J.-H."/>
            <person name="Mockaitis K."/>
            <person name="Colbourne J."/>
            <person name="Pfrender M."/>
        </authorList>
    </citation>
    <scope>NUCLEOTIDE SEQUENCE [LARGE SCALE GENOMIC DNA]</scope>
    <source>
        <strain evidence="7 8">Xinb3</strain>
        <tissue evidence="7">Complete organism</tissue>
    </source>
</reference>
<keyword evidence="4" id="KW-0732">Signal</keyword>
<keyword evidence="6" id="KW-0408">Iron</keyword>
<keyword evidence="6" id="KW-0349">Heme</keyword>
<evidence type="ECO:0000256" key="4">
    <source>
        <dbReference type="ARBA" id="ARBA00022729"/>
    </source>
</evidence>
<evidence type="ECO:0000256" key="6">
    <source>
        <dbReference type="PIRSR" id="PIRSR619791-2"/>
    </source>
</evidence>
<evidence type="ECO:0000256" key="3">
    <source>
        <dbReference type="ARBA" id="ARBA00022559"/>
    </source>
</evidence>
<comment type="caution">
    <text evidence="7">The sequence shown here is derived from an EMBL/GenBank/DDBJ whole genome shotgun (WGS) entry which is preliminary data.</text>
</comment>
<proteinExistence type="predicted"/>
<dbReference type="PANTHER" id="PTHR11475:SF4">
    <property type="entry name" value="CHORION PEROXIDASE"/>
    <property type="match status" value="1"/>
</dbReference>
<dbReference type="InterPro" id="IPR019791">
    <property type="entry name" value="Haem_peroxidase_animal"/>
</dbReference>
<name>A0A164WH71_9CRUS</name>
<gene>
    <name evidence="7" type="ORF">APZ42_021736</name>
</gene>
<evidence type="ECO:0000256" key="2">
    <source>
        <dbReference type="ARBA" id="ARBA00022525"/>
    </source>
</evidence>
<evidence type="ECO:0000313" key="7">
    <source>
        <dbReference type="EMBL" id="KZS13260.1"/>
    </source>
</evidence>
<evidence type="ECO:0000256" key="1">
    <source>
        <dbReference type="ARBA" id="ARBA00004613"/>
    </source>
</evidence>
<keyword evidence="2" id="KW-0964">Secreted</keyword>